<name>A0A6G1EA92_9ORYZ</name>
<evidence type="ECO:0008006" key="4">
    <source>
        <dbReference type="Google" id="ProtNLM"/>
    </source>
</evidence>
<sequence length="90" mass="9788">MSGLRKCLPLCRQAMLLWLWGRSGHSHVSEGVEEGVGHAFNEAGEDRLGLRRRVAVGWAALEGKAAVEERSLGLKMVVAQAYSACMGHQN</sequence>
<reference evidence="2 3" key="1">
    <citation type="submission" date="2019-11" db="EMBL/GenBank/DDBJ databases">
        <title>Whole genome sequence of Oryza granulata.</title>
        <authorList>
            <person name="Li W."/>
        </authorList>
    </citation>
    <scope>NUCLEOTIDE SEQUENCE [LARGE SCALE GENOMIC DNA]</scope>
    <source>
        <strain evidence="3">cv. Menghai</strain>
        <tissue evidence="2">Leaf</tissue>
    </source>
</reference>
<protein>
    <recommendedName>
        <fullName evidence="4">Secreted protein</fullName>
    </recommendedName>
</protein>
<keyword evidence="1" id="KW-0732">Signal</keyword>
<dbReference type="EMBL" id="SPHZ02000004">
    <property type="protein sequence ID" value="KAF0921657.1"/>
    <property type="molecule type" value="Genomic_DNA"/>
</dbReference>
<evidence type="ECO:0000256" key="1">
    <source>
        <dbReference type="SAM" id="SignalP"/>
    </source>
</evidence>
<feature type="signal peptide" evidence="1">
    <location>
        <begin position="1"/>
        <end position="26"/>
    </location>
</feature>
<gene>
    <name evidence="2" type="ORF">E2562_011403</name>
</gene>
<feature type="chain" id="PRO_5026248080" description="Secreted protein" evidence="1">
    <location>
        <begin position="27"/>
        <end position="90"/>
    </location>
</feature>
<keyword evidence="3" id="KW-1185">Reference proteome</keyword>
<comment type="caution">
    <text evidence="2">The sequence shown here is derived from an EMBL/GenBank/DDBJ whole genome shotgun (WGS) entry which is preliminary data.</text>
</comment>
<organism evidence="2 3">
    <name type="scientific">Oryza meyeriana var. granulata</name>
    <dbReference type="NCBI Taxonomy" id="110450"/>
    <lineage>
        <taxon>Eukaryota</taxon>
        <taxon>Viridiplantae</taxon>
        <taxon>Streptophyta</taxon>
        <taxon>Embryophyta</taxon>
        <taxon>Tracheophyta</taxon>
        <taxon>Spermatophyta</taxon>
        <taxon>Magnoliopsida</taxon>
        <taxon>Liliopsida</taxon>
        <taxon>Poales</taxon>
        <taxon>Poaceae</taxon>
        <taxon>BOP clade</taxon>
        <taxon>Oryzoideae</taxon>
        <taxon>Oryzeae</taxon>
        <taxon>Oryzinae</taxon>
        <taxon>Oryza</taxon>
        <taxon>Oryza meyeriana</taxon>
    </lineage>
</organism>
<dbReference type="AlphaFoldDB" id="A0A6G1EA92"/>
<evidence type="ECO:0000313" key="2">
    <source>
        <dbReference type="EMBL" id="KAF0921657.1"/>
    </source>
</evidence>
<proteinExistence type="predicted"/>
<dbReference type="Proteomes" id="UP000479710">
    <property type="component" value="Unassembled WGS sequence"/>
</dbReference>
<accession>A0A6G1EA92</accession>
<evidence type="ECO:0000313" key="3">
    <source>
        <dbReference type="Proteomes" id="UP000479710"/>
    </source>
</evidence>